<accession>A0A934QC47</accession>
<protein>
    <submittedName>
        <fullName evidence="2">Nuclear transport factor 2 family protein</fullName>
    </submittedName>
</protein>
<proteinExistence type="predicted"/>
<dbReference type="Gene3D" id="3.10.450.50">
    <property type="match status" value="1"/>
</dbReference>
<evidence type="ECO:0000313" key="2">
    <source>
        <dbReference type="EMBL" id="MBK0420567.1"/>
    </source>
</evidence>
<dbReference type="SUPFAM" id="SSF54427">
    <property type="entry name" value="NTF2-like"/>
    <property type="match status" value="1"/>
</dbReference>
<reference evidence="2" key="1">
    <citation type="submission" date="2020-12" db="EMBL/GenBank/DDBJ databases">
        <title>Leucobacter sp. CAS2, isolated from Chromium sludge.</title>
        <authorList>
            <person name="Xu Z."/>
        </authorList>
    </citation>
    <scope>NUCLEOTIDE SEQUENCE</scope>
    <source>
        <strain evidence="2">CSA2</strain>
    </source>
</reference>
<dbReference type="InterPro" id="IPR027843">
    <property type="entry name" value="DUF4440"/>
</dbReference>
<dbReference type="AlphaFoldDB" id="A0A934QC47"/>
<comment type="caution">
    <text evidence="2">The sequence shown here is derived from an EMBL/GenBank/DDBJ whole genome shotgun (WGS) entry which is preliminary data.</text>
</comment>
<evidence type="ECO:0000259" key="1">
    <source>
        <dbReference type="Pfam" id="PF14534"/>
    </source>
</evidence>
<name>A0A934QC47_9MICO</name>
<dbReference type="Proteomes" id="UP000618733">
    <property type="component" value="Unassembled WGS sequence"/>
</dbReference>
<feature type="domain" description="DUF4440" evidence="1">
    <location>
        <begin position="10"/>
        <end position="111"/>
    </location>
</feature>
<organism evidence="2 3">
    <name type="scientific">Leucobacter edaphi</name>
    <dbReference type="NCBI Taxonomy" id="2796472"/>
    <lineage>
        <taxon>Bacteria</taxon>
        <taxon>Bacillati</taxon>
        <taxon>Actinomycetota</taxon>
        <taxon>Actinomycetes</taxon>
        <taxon>Micrococcales</taxon>
        <taxon>Microbacteriaceae</taxon>
        <taxon>Leucobacter</taxon>
    </lineage>
</organism>
<evidence type="ECO:0000313" key="3">
    <source>
        <dbReference type="Proteomes" id="UP000618733"/>
    </source>
</evidence>
<dbReference type="InterPro" id="IPR032710">
    <property type="entry name" value="NTF2-like_dom_sf"/>
</dbReference>
<gene>
    <name evidence="2" type="ORF">JD292_00515</name>
</gene>
<sequence>MSTLSMDELLELETAGWQSLCESRGGSFYGPLMTEDGLFVLVNGAIMNRSEIAGMDGLPGWDSFEITNCRLVPLGEDAAILVYRSSSTREDLPGPFEAIMSSVYRRIEGEIRLCLYQQTALS</sequence>
<dbReference type="Pfam" id="PF14534">
    <property type="entry name" value="DUF4440"/>
    <property type="match status" value="1"/>
</dbReference>
<dbReference type="RefSeq" id="WP_200130782.1">
    <property type="nucleotide sequence ID" value="NZ_JAEHOI010000001.1"/>
</dbReference>
<keyword evidence="3" id="KW-1185">Reference proteome</keyword>
<dbReference type="EMBL" id="JAEHOI010000001">
    <property type="protein sequence ID" value="MBK0420567.1"/>
    <property type="molecule type" value="Genomic_DNA"/>
</dbReference>